<feature type="region of interest" description="Disordered" evidence="14">
    <location>
        <begin position="470"/>
        <end position="490"/>
    </location>
</feature>
<dbReference type="InterPro" id="IPR029062">
    <property type="entry name" value="Class_I_gatase-like"/>
</dbReference>
<dbReference type="GO" id="GO:0004096">
    <property type="term" value="F:catalase activity"/>
    <property type="evidence" value="ECO:0007669"/>
    <property type="project" value="UniProtKB-UniRule"/>
</dbReference>
<comment type="similarity">
    <text evidence="3">Belongs to the catalase family. HPII subfamily.</text>
</comment>
<gene>
    <name evidence="16" type="primary">katE</name>
    <name evidence="16" type="ORF">AMLFYP55_01940</name>
</gene>
<dbReference type="InterPro" id="IPR002226">
    <property type="entry name" value="Catalase_haem_BS"/>
</dbReference>
<dbReference type="InterPro" id="IPR041399">
    <property type="entry name" value="Catalase_large_C"/>
</dbReference>
<dbReference type="InterPro" id="IPR043156">
    <property type="entry name" value="Catalase_clade2_helical"/>
</dbReference>
<dbReference type="InterPro" id="IPR018028">
    <property type="entry name" value="Catalase"/>
</dbReference>
<dbReference type="NCBIfam" id="NF008422">
    <property type="entry name" value="PRK11249.1"/>
    <property type="match status" value="1"/>
</dbReference>
<dbReference type="PRINTS" id="PR00067">
    <property type="entry name" value="CATALASE"/>
</dbReference>
<dbReference type="Pfam" id="PF18011">
    <property type="entry name" value="Catalase_C"/>
    <property type="match status" value="1"/>
</dbReference>
<dbReference type="InterPro" id="IPR010582">
    <property type="entry name" value="Catalase_immune_responsive"/>
</dbReference>
<feature type="domain" description="Catalase core" evidence="15">
    <location>
        <begin position="83"/>
        <end position="471"/>
    </location>
</feature>
<dbReference type="FunFam" id="2.40.180.10:FF:000003">
    <property type="entry name" value="Catalase"/>
    <property type="match status" value="1"/>
</dbReference>
<evidence type="ECO:0000256" key="1">
    <source>
        <dbReference type="ARBA" id="ARBA00001971"/>
    </source>
</evidence>
<feature type="binding site" evidence="13">
    <location>
        <position position="424"/>
    </location>
    <ligand>
        <name>heme</name>
        <dbReference type="ChEBI" id="CHEBI:30413"/>
    </ligand>
</feature>
<dbReference type="Gene3D" id="2.40.180.10">
    <property type="entry name" value="Catalase core domain"/>
    <property type="match status" value="1"/>
</dbReference>
<keyword evidence="5 10" id="KW-0349">Heme</keyword>
<keyword evidence="6 10" id="KW-0479">Metal-binding</keyword>
<keyword evidence="7 10" id="KW-0560">Oxidoreductase</keyword>
<evidence type="ECO:0000256" key="13">
    <source>
        <dbReference type="PIRSR" id="PIRSR038927-3"/>
    </source>
</evidence>
<dbReference type="SUPFAM" id="SSF52317">
    <property type="entry name" value="Class I glutamine amidotransferase-like"/>
    <property type="match status" value="1"/>
</dbReference>
<evidence type="ECO:0000256" key="7">
    <source>
        <dbReference type="ARBA" id="ARBA00023002"/>
    </source>
</evidence>
<protein>
    <recommendedName>
        <fullName evidence="10">Catalase</fullName>
        <ecNumber evidence="10">1.11.1.6</ecNumber>
    </recommendedName>
</protein>
<evidence type="ECO:0000256" key="8">
    <source>
        <dbReference type="ARBA" id="ARBA00023004"/>
    </source>
</evidence>
<dbReference type="SUPFAM" id="SSF56634">
    <property type="entry name" value="Heme-dependent catalase-like"/>
    <property type="match status" value="1"/>
</dbReference>
<dbReference type="PANTHER" id="PTHR42821">
    <property type="entry name" value="CATALASE"/>
    <property type="match status" value="1"/>
</dbReference>
<organism evidence="16">
    <name type="scientific">Akkermansia muciniphila</name>
    <dbReference type="NCBI Taxonomy" id="239935"/>
    <lineage>
        <taxon>Bacteria</taxon>
        <taxon>Pseudomonadati</taxon>
        <taxon>Verrucomicrobiota</taxon>
        <taxon>Verrucomicrobiia</taxon>
        <taxon>Verrucomicrobiales</taxon>
        <taxon>Akkermansiaceae</taxon>
        <taxon>Akkermansia</taxon>
    </lineage>
</organism>
<evidence type="ECO:0000256" key="6">
    <source>
        <dbReference type="ARBA" id="ARBA00022723"/>
    </source>
</evidence>
<evidence type="ECO:0000256" key="3">
    <source>
        <dbReference type="ARBA" id="ARBA00010660"/>
    </source>
</evidence>
<evidence type="ECO:0000256" key="5">
    <source>
        <dbReference type="ARBA" id="ARBA00022617"/>
    </source>
</evidence>
<keyword evidence="4 10" id="KW-0575">Peroxidase</keyword>
<dbReference type="InterPro" id="IPR011614">
    <property type="entry name" value="Catalase_core"/>
</dbReference>
<dbReference type="CDD" id="cd03132">
    <property type="entry name" value="GATase1_catalase"/>
    <property type="match status" value="1"/>
</dbReference>
<proteinExistence type="inferred from homology"/>
<dbReference type="FunFam" id="1.20.1370.20:FF:000001">
    <property type="entry name" value="Catalase HPII"/>
    <property type="match status" value="1"/>
</dbReference>
<dbReference type="PIRSF" id="PIRSF038927">
    <property type="entry name" value="Catalase_clade2"/>
    <property type="match status" value="1"/>
</dbReference>
<feature type="binding site" evidence="13">
    <location>
        <position position="413"/>
    </location>
    <ligand>
        <name>heme</name>
        <dbReference type="ChEBI" id="CHEBI:30413"/>
    </ligand>
</feature>
<evidence type="ECO:0000256" key="9">
    <source>
        <dbReference type="ARBA" id="ARBA00023324"/>
    </source>
</evidence>
<evidence type="ECO:0000256" key="2">
    <source>
        <dbReference type="ARBA" id="ARBA00002974"/>
    </source>
</evidence>
<sequence>MNKQMKKKTPPMEDSLAPFTDGKEAEPHYTDTIDPELIKPTPKPTPPNAEPSAPGSMKMPDNTTEKIKDLDTMRSNGMDQPLTSNLGVKIANDQNTLKAGSRGPSLLEDFHFLEKMAHFDQERIPERVVHARGSGAHGYFQVYKSLSKYTKAGFLQDPGEKTPVFVRFSNVQGFRGSPDTVRDIRGFATKFYTKEGNYDLVGNDTPVFFIQDAIKFPDFVHAVKPEPHNEMPQGQTAHDSFWDYVSLQPETLHNVMWLMSDRGIPRSYRTIEGFGIHTYKLVNEEGKSTFVRFHWKPAYGKKSLIWDESQALTGRDPDFHRKDLWQSIEAGDYPEFELGLQLIPEEDADKFDFDILDATKLIPEALVPVEIVGKMVLDRNPDNFFAETEQVAFCPANIVPGIDFSDDPLLQGRIFSYSDTQRHRLGGANFTEIPINRPVCPFHNNQRDGFHRMQIDTAPANYDPNSIGDNWPRETPPEEGGFSTAPQPVSGVKERLRSPSFAEYYAQPRLFWMSQTPVEQRHIIDAFSFEVGKVTRPYIRERVVDLLTRIDPNLAAGVAKNLGIELTEEQLNRELPKPVCGLEKDPALSLYANPDGNLKGMRVSLLAADGVSLKSVEEICSALHKEGVHPQILAPHMGSVNTEEGKDLLVDGTLSGNPSVVFDAVIVPEGEQSIKTLLMNGDAKYHLRQAYRHLKAIGLPGDASEMLEATDLPRDMDDAGLLTPKDTKALMKPFITAMKQHRVWAREPKALDFGA</sequence>
<dbReference type="GO" id="GO:0005829">
    <property type="term" value="C:cytosol"/>
    <property type="evidence" value="ECO:0007669"/>
    <property type="project" value="TreeGrafter"/>
</dbReference>
<feature type="binding site" description="axial binding residue" evidence="12">
    <location>
        <position position="417"/>
    </location>
    <ligand>
        <name>heme</name>
        <dbReference type="ChEBI" id="CHEBI:30413"/>
    </ligand>
    <ligandPart>
        <name>Fe</name>
        <dbReference type="ChEBI" id="CHEBI:18248"/>
    </ligandPart>
</feature>
<feature type="compositionally biased region" description="Basic and acidic residues" evidence="14">
    <location>
        <begin position="21"/>
        <end position="31"/>
    </location>
</feature>
<comment type="catalytic activity">
    <reaction evidence="10">
        <text>2 H2O2 = O2 + 2 H2O</text>
        <dbReference type="Rhea" id="RHEA:20309"/>
        <dbReference type="ChEBI" id="CHEBI:15377"/>
        <dbReference type="ChEBI" id="CHEBI:15379"/>
        <dbReference type="ChEBI" id="CHEBI:16240"/>
        <dbReference type="EC" id="1.11.1.6"/>
    </reaction>
</comment>
<comment type="cofactor">
    <cofactor evidence="1 10 12">
        <name>heme</name>
        <dbReference type="ChEBI" id="CHEBI:30413"/>
    </cofactor>
</comment>
<feature type="binding site" evidence="13">
    <location>
        <position position="167"/>
    </location>
    <ligand>
        <name>heme</name>
        <dbReference type="ChEBI" id="CHEBI:30413"/>
    </ligand>
</feature>
<dbReference type="SMART" id="SM01060">
    <property type="entry name" value="Catalase"/>
    <property type="match status" value="1"/>
</dbReference>
<evidence type="ECO:0000256" key="10">
    <source>
        <dbReference type="PIRNR" id="PIRNR038927"/>
    </source>
</evidence>
<dbReference type="InterPro" id="IPR020835">
    <property type="entry name" value="Catalase_sf"/>
</dbReference>
<evidence type="ECO:0000259" key="15">
    <source>
        <dbReference type="SMART" id="SM01060"/>
    </source>
</evidence>
<dbReference type="Gene3D" id="1.20.1370.20">
    <property type="match status" value="1"/>
</dbReference>
<dbReference type="GO" id="GO:0042744">
    <property type="term" value="P:hydrogen peroxide catabolic process"/>
    <property type="evidence" value="ECO:0007669"/>
    <property type="project" value="UniProtKB-UniRule"/>
</dbReference>
<dbReference type="Pfam" id="PF00199">
    <property type="entry name" value="Catalase"/>
    <property type="match status" value="1"/>
</dbReference>
<dbReference type="PROSITE" id="PS51402">
    <property type="entry name" value="CATALASE_3"/>
    <property type="match status" value="1"/>
</dbReference>
<dbReference type="Pfam" id="PF06628">
    <property type="entry name" value="Catalase-rel"/>
    <property type="match status" value="1"/>
</dbReference>
<dbReference type="GO" id="GO:0046872">
    <property type="term" value="F:metal ion binding"/>
    <property type="evidence" value="ECO:0007669"/>
    <property type="project" value="UniProtKB-KW"/>
</dbReference>
<feature type="active site" evidence="11">
    <location>
        <position position="203"/>
    </location>
</feature>
<keyword evidence="9 10" id="KW-0376">Hydrogen peroxide</keyword>
<dbReference type="Gene3D" id="3.40.50.880">
    <property type="match status" value="1"/>
</dbReference>
<comment type="function">
    <text evidence="2 10">Decomposes hydrogen peroxide into water and oxygen; serves to protect cells from the toxic effects of hydrogen peroxide.</text>
</comment>
<dbReference type="EC" id="1.11.1.6" evidence="10"/>
<evidence type="ECO:0000256" key="4">
    <source>
        <dbReference type="ARBA" id="ARBA00022559"/>
    </source>
</evidence>
<feature type="binding site" evidence="13">
    <location>
        <position position="127"/>
    </location>
    <ligand>
        <name>heme</name>
        <dbReference type="ChEBI" id="CHEBI:30413"/>
    </ligand>
</feature>
<evidence type="ECO:0000256" key="11">
    <source>
        <dbReference type="PIRSR" id="PIRSR038927-1"/>
    </source>
</evidence>
<dbReference type="PROSITE" id="PS00437">
    <property type="entry name" value="CATALASE_1"/>
    <property type="match status" value="1"/>
</dbReference>
<feature type="binding site" evidence="13">
    <location>
        <position position="216"/>
    </location>
    <ligand>
        <name>heme</name>
        <dbReference type="ChEBI" id="CHEBI:30413"/>
    </ligand>
</feature>
<name>A0A6N2S230_9BACT</name>
<dbReference type="EMBL" id="CACRSS010000002">
    <property type="protein sequence ID" value="VYS87367.1"/>
    <property type="molecule type" value="Genomic_DNA"/>
</dbReference>
<evidence type="ECO:0000313" key="16">
    <source>
        <dbReference type="EMBL" id="VYS87367.1"/>
    </source>
</evidence>
<dbReference type="GO" id="GO:0020037">
    <property type="term" value="F:heme binding"/>
    <property type="evidence" value="ECO:0007669"/>
    <property type="project" value="UniProtKB-UniRule"/>
</dbReference>
<feature type="active site" evidence="11">
    <location>
        <position position="130"/>
    </location>
</feature>
<evidence type="ECO:0000256" key="14">
    <source>
        <dbReference type="SAM" id="MobiDB-lite"/>
    </source>
</evidence>
<keyword evidence="8 10" id="KW-0408">Iron</keyword>
<reference evidence="16" key="1">
    <citation type="submission" date="2019-11" db="EMBL/GenBank/DDBJ databases">
        <authorList>
            <person name="Feng L."/>
        </authorList>
    </citation>
    <scope>NUCLEOTIDE SEQUENCE</scope>
    <source>
        <strain evidence="16">AMuciniphilaLFYP55</strain>
    </source>
</reference>
<evidence type="ECO:0000256" key="12">
    <source>
        <dbReference type="PIRSR" id="PIRSR038927-2"/>
    </source>
</evidence>
<dbReference type="PANTHER" id="PTHR42821:SF1">
    <property type="entry name" value="CATALASE-B"/>
    <property type="match status" value="1"/>
</dbReference>
<accession>A0A6N2S230</accession>
<dbReference type="InterPro" id="IPR024712">
    <property type="entry name" value="Catalase_clade2"/>
</dbReference>
<dbReference type="CDD" id="cd08155">
    <property type="entry name" value="catalase_clade_2"/>
    <property type="match status" value="1"/>
</dbReference>
<dbReference type="GO" id="GO:0006979">
    <property type="term" value="P:response to oxidative stress"/>
    <property type="evidence" value="ECO:0007669"/>
    <property type="project" value="InterPro"/>
</dbReference>
<feature type="region of interest" description="Disordered" evidence="14">
    <location>
        <begin position="1"/>
        <end position="63"/>
    </location>
</feature>
<dbReference type="AlphaFoldDB" id="A0A6N2S230"/>